<feature type="compositionally biased region" description="Polar residues" evidence="2">
    <location>
        <begin position="729"/>
        <end position="744"/>
    </location>
</feature>
<evidence type="ECO:0000313" key="4">
    <source>
        <dbReference type="Proteomes" id="UP001597052"/>
    </source>
</evidence>
<feature type="compositionally biased region" description="Basic and acidic residues" evidence="2">
    <location>
        <begin position="699"/>
        <end position="717"/>
    </location>
</feature>
<dbReference type="InterPro" id="IPR014755">
    <property type="entry name" value="Cu-Rt/internalin_Ig-like"/>
</dbReference>
<evidence type="ECO:0000313" key="3">
    <source>
        <dbReference type="EMBL" id="MFD1642394.1"/>
    </source>
</evidence>
<keyword evidence="1" id="KW-0732">Signal</keyword>
<gene>
    <name evidence="3" type="ORF">ACFSBW_10970</name>
</gene>
<evidence type="ECO:0000256" key="2">
    <source>
        <dbReference type="SAM" id="MobiDB-lite"/>
    </source>
</evidence>
<sequence length="894" mass="91787">MNNGAIRVRAAALLVALSLSTVAGVATFTGTAGATVENITGESAETVEIGQDTVTQELRYELRVLDEDSNEQLILDVSTATTAGSNLSISNENVSISGDGGYNVYYAGDNIDSAAEVDIRFYEGVASGDPYTPTLTITLTHNTSTVSGEQAGLQYSLSQGSTTGSVSYEFVDTTAPTLDGVSRVNDTTIDVAVSDGGSGIDPATIEASDFDLSAGTISGVDTSSISDGDASGTARINLTGPVDAETVEVSLQSDGISDMAGNTLSLGSGTATGMDGVAPTVSNVTLANDGSGTLDISFDADETLATLTVTVDGPTTDSIYTFDESAFTEQDGTYSLAATGAYNDGGGTYEAVVTDAVDAAGNNGGTTGDGSGLNDSYLFDTIDPTVSITDPVDGAVVRPQAVINGTVTDNAAVRAVNLTIRRDSDGDYWNGSGWVDSETTVPAAADDGAFDTDSEAWNRIVAGMTGGDSYTVTATATDSANNTAEADPIGYTIDTDSPSVSITDPANGSAVESQGTITGTASDDVELGSVTLTIRRDSDGDYWDGSVWHPNESTVSATADDGSFNTSSESWRYDSAAISGTGGYTVFATVTDAVGRANSSQTVGYRLVPEPSTGRTVVGSTGGEEPETEAIAAQLSRIDPSKEAEVTIEDSDGNDTNGLTVETAGVVDTIRQVTFENTEISGTLELTEYTGVPESVRRAIGDRVAKDPRETRNDIGRTDPPTDAGGIEGNNSNRGDSDAVSSELVTPGAATSVSVVSVAEISVSSRSGAEQPIDTAATVTMRVPRDELTTPANAVIVHETDDGVERLPTTVEAVADREVTLEAHTDSFSVFAVVEIEEPAPTQQPVEPGNETDLADTDSEPTGTNTVDDETPGFGLTIAVVTLIGLTLLVGRRQ</sequence>
<accession>A0ABD6D810</accession>
<protein>
    <recommendedName>
        <fullName evidence="5">PGF-CTERM sorting domain-containing protein</fullName>
    </recommendedName>
</protein>
<dbReference type="EMBL" id="JBHUDM010000002">
    <property type="protein sequence ID" value="MFD1642394.1"/>
    <property type="molecule type" value="Genomic_DNA"/>
</dbReference>
<evidence type="ECO:0008006" key="5">
    <source>
        <dbReference type="Google" id="ProtNLM"/>
    </source>
</evidence>
<proteinExistence type="predicted"/>
<name>A0ABD6D810_9EURY</name>
<comment type="caution">
    <text evidence="3">The sequence shown here is derived from an EMBL/GenBank/DDBJ whole genome shotgun (WGS) entry which is preliminary data.</text>
</comment>
<evidence type="ECO:0000256" key="1">
    <source>
        <dbReference type="ARBA" id="ARBA00022729"/>
    </source>
</evidence>
<dbReference type="RefSeq" id="WP_256395237.1">
    <property type="nucleotide sequence ID" value="NZ_JANHDJ010000002.1"/>
</dbReference>
<dbReference type="AlphaFoldDB" id="A0ABD6D810"/>
<organism evidence="3 4">
    <name type="scientific">Halohasta litorea</name>
    <dbReference type="NCBI Taxonomy" id="869891"/>
    <lineage>
        <taxon>Archaea</taxon>
        <taxon>Methanobacteriati</taxon>
        <taxon>Methanobacteriota</taxon>
        <taxon>Stenosarchaea group</taxon>
        <taxon>Halobacteria</taxon>
        <taxon>Halobacteriales</taxon>
        <taxon>Haloferacaceae</taxon>
        <taxon>Halohasta</taxon>
    </lineage>
</organism>
<reference evidence="3 4" key="1">
    <citation type="journal article" date="2019" name="Int. J. Syst. Evol. Microbiol.">
        <title>The Global Catalogue of Microorganisms (GCM) 10K type strain sequencing project: providing services to taxonomists for standard genome sequencing and annotation.</title>
        <authorList>
            <consortium name="The Broad Institute Genomics Platform"/>
            <consortium name="The Broad Institute Genome Sequencing Center for Infectious Disease"/>
            <person name="Wu L."/>
            <person name="Ma J."/>
        </authorList>
    </citation>
    <scope>NUCLEOTIDE SEQUENCE [LARGE SCALE GENOMIC DNA]</scope>
    <source>
        <strain evidence="3 4">CGMCC 1.10593</strain>
    </source>
</reference>
<dbReference type="Proteomes" id="UP001597052">
    <property type="component" value="Unassembled WGS sequence"/>
</dbReference>
<dbReference type="Gene3D" id="2.60.40.1220">
    <property type="match status" value="1"/>
</dbReference>
<keyword evidence="4" id="KW-1185">Reference proteome</keyword>
<dbReference type="InterPro" id="IPR013783">
    <property type="entry name" value="Ig-like_fold"/>
</dbReference>
<dbReference type="Gene3D" id="2.60.40.10">
    <property type="entry name" value="Immunoglobulins"/>
    <property type="match status" value="2"/>
</dbReference>
<feature type="region of interest" description="Disordered" evidence="2">
    <location>
        <begin position="838"/>
        <end position="872"/>
    </location>
</feature>
<feature type="region of interest" description="Disordered" evidence="2">
    <location>
        <begin position="699"/>
        <end position="747"/>
    </location>
</feature>